<evidence type="ECO:0000256" key="9">
    <source>
        <dbReference type="ARBA" id="ARBA00024867"/>
    </source>
</evidence>
<gene>
    <name evidence="13" type="ORF">C8C77_1097</name>
</gene>
<evidence type="ECO:0000256" key="5">
    <source>
        <dbReference type="ARBA" id="ARBA00023012"/>
    </source>
</evidence>
<dbReference type="Pfam" id="PF00072">
    <property type="entry name" value="Response_reg"/>
    <property type="match status" value="1"/>
</dbReference>
<keyword evidence="4 10" id="KW-0597">Phosphoprotein</keyword>
<keyword evidence="3" id="KW-0963">Cytoplasm</keyword>
<dbReference type="SUPFAM" id="SSF52172">
    <property type="entry name" value="CheY-like"/>
    <property type="match status" value="1"/>
</dbReference>
<dbReference type="Gene3D" id="3.40.50.2300">
    <property type="match status" value="1"/>
</dbReference>
<dbReference type="InterPro" id="IPR001789">
    <property type="entry name" value="Sig_transdc_resp-reg_receiver"/>
</dbReference>
<feature type="domain" description="HTH araC/xylS-type" evidence="11">
    <location>
        <begin position="424"/>
        <end position="522"/>
    </location>
</feature>
<comment type="function">
    <text evidence="9">May play the central regulatory role in sporulation. It may be an element of the effector pathway responsible for the activation of sporulation genes in response to nutritional stress. Spo0A may act in concert with spo0H (a sigma factor) to control the expression of some genes that are critical to the sporulation process.</text>
</comment>
<feature type="domain" description="Response regulatory" evidence="12">
    <location>
        <begin position="3"/>
        <end position="120"/>
    </location>
</feature>
<dbReference type="GO" id="GO:0005737">
    <property type="term" value="C:cytoplasm"/>
    <property type="evidence" value="ECO:0007669"/>
    <property type="project" value="UniProtKB-SubCell"/>
</dbReference>
<dbReference type="PANTHER" id="PTHR42713">
    <property type="entry name" value="HISTIDINE KINASE-RELATED"/>
    <property type="match status" value="1"/>
</dbReference>
<dbReference type="InterPro" id="IPR018062">
    <property type="entry name" value="HTH_AraC-typ_CS"/>
</dbReference>
<evidence type="ECO:0000259" key="11">
    <source>
        <dbReference type="PROSITE" id="PS01124"/>
    </source>
</evidence>
<dbReference type="RefSeq" id="WP_111572318.1">
    <property type="nucleotide sequence ID" value="NZ_QLME01000012.1"/>
</dbReference>
<dbReference type="AlphaFoldDB" id="A0A4R7Z898"/>
<dbReference type="GO" id="GO:0003700">
    <property type="term" value="F:DNA-binding transcription factor activity"/>
    <property type="evidence" value="ECO:0007669"/>
    <property type="project" value="InterPro"/>
</dbReference>
<accession>A0A4R7Z898</accession>
<dbReference type="InterPro" id="IPR018060">
    <property type="entry name" value="HTH_AraC"/>
</dbReference>
<dbReference type="Pfam" id="PF12833">
    <property type="entry name" value="HTH_18"/>
    <property type="match status" value="1"/>
</dbReference>
<dbReference type="EMBL" id="SODA01000009">
    <property type="protein sequence ID" value="TDW04446.1"/>
    <property type="molecule type" value="Genomic_DNA"/>
</dbReference>
<reference evidence="13 14" key="1">
    <citation type="submission" date="2019-03" db="EMBL/GenBank/DDBJ databases">
        <title>Subsurface microbial communities from deep shales in Ohio and West Virginia, USA.</title>
        <authorList>
            <person name="Wrighton K."/>
        </authorList>
    </citation>
    <scope>NUCLEOTIDE SEQUENCE [LARGE SCALE GENOMIC DNA]</scope>
    <source>
        <strain evidence="13 14">MSL9.2</strain>
    </source>
</reference>
<evidence type="ECO:0000313" key="13">
    <source>
        <dbReference type="EMBL" id="TDW04446.1"/>
    </source>
</evidence>
<dbReference type="InterPro" id="IPR011006">
    <property type="entry name" value="CheY-like_superfamily"/>
</dbReference>
<keyword evidence="8" id="KW-0804">Transcription</keyword>
<evidence type="ECO:0000256" key="1">
    <source>
        <dbReference type="ARBA" id="ARBA00004496"/>
    </source>
</evidence>
<keyword evidence="7" id="KW-0238">DNA-binding</keyword>
<dbReference type="SMART" id="SM00448">
    <property type="entry name" value="REC"/>
    <property type="match status" value="1"/>
</dbReference>
<comment type="subcellular location">
    <subcellularLocation>
        <location evidence="1">Cytoplasm</location>
    </subcellularLocation>
</comment>
<evidence type="ECO:0000256" key="6">
    <source>
        <dbReference type="ARBA" id="ARBA00023015"/>
    </source>
</evidence>
<evidence type="ECO:0000256" key="8">
    <source>
        <dbReference type="ARBA" id="ARBA00023163"/>
    </source>
</evidence>
<evidence type="ECO:0000259" key="12">
    <source>
        <dbReference type="PROSITE" id="PS50110"/>
    </source>
</evidence>
<dbReference type="PANTHER" id="PTHR42713:SF3">
    <property type="entry name" value="TRANSCRIPTIONAL REGULATORY PROTEIN HPTR"/>
    <property type="match status" value="1"/>
</dbReference>
<comment type="caution">
    <text evidence="13">The sequence shown here is derived from an EMBL/GenBank/DDBJ whole genome shotgun (WGS) entry which is preliminary data.</text>
</comment>
<evidence type="ECO:0000313" key="14">
    <source>
        <dbReference type="Proteomes" id="UP000294697"/>
    </source>
</evidence>
<dbReference type="Pfam" id="PF17853">
    <property type="entry name" value="GGDEF_2"/>
    <property type="match status" value="1"/>
</dbReference>
<dbReference type="Proteomes" id="UP000294697">
    <property type="component" value="Unassembled WGS sequence"/>
</dbReference>
<dbReference type="InterPro" id="IPR009057">
    <property type="entry name" value="Homeodomain-like_sf"/>
</dbReference>
<dbReference type="PRINTS" id="PR00032">
    <property type="entry name" value="HTHARAC"/>
</dbReference>
<dbReference type="GO" id="GO:0043565">
    <property type="term" value="F:sequence-specific DNA binding"/>
    <property type="evidence" value="ECO:0007669"/>
    <property type="project" value="InterPro"/>
</dbReference>
<dbReference type="GO" id="GO:0000160">
    <property type="term" value="P:phosphorelay signal transduction system"/>
    <property type="evidence" value="ECO:0007669"/>
    <property type="project" value="UniProtKB-KW"/>
</dbReference>
<evidence type="ECO:0000256" key="7">
    <source>
        <dbReference type="ARBA" id="ARBA00023125"/>
    </source>
</evidence>
<evidence type="ECO:0000256" key="10">
    <source>
        <dbReference type="PROSITE-ProRule" id="PRU00169"/>
    </source>
</evidence>
<dbReference type="OrthoDB" id="324626at2"/>
<protein>
    <recommendedName>
        <fullName evidence="2">Stage 0 sporulation protein A homolog</fullName>
    </recommendedName>
</protein>
<feature type="modified residue" description="4-aspartylphosphate" evidence="10">
    <location>
        <position position="55"/>
    </location>
</feature>
<dbReference type="CDD" id="cd17536">
    <property type="entry name" value="REC_YesN-like"/>
    <property type="match status" value="1"/>
</dbReference>
<dbReference type="Gene3D" id="1.10.10.60">
    <property type="entry name" value="Homeodomain-like"/>
    <property type="match status" value="2"/>
</dbReference>
<organism evidence="13 14">
    <name type="scientific">Halanaerobium saccharolyticum</name>
    <dbReference type="NCBI Taxonomy" id="43595"/>
    <lineage>
        <taxon>Bacteria</taxon>
        <taxon>Bacillati</taxon>
        <taxon>Bacillota</taxon>
        <taxon>Clostridia</taxon>
        <taxon>Halanaerobiales</taxon>
        <taxon>Halanaerobiaceae</taxon>
        <taxon>Halanaerobium</taxon>
    </lineage>
</organism>
<dbReference type="SUPFAM" id="SSF46689">
    <property type="entry name" value="Homeodomain-like"/>
    <property type="match status" value="2"/>
</dbReference>
<dbReference type="PROSITE" id="PS50110">
    <property type="entry name" value="RESPONSE_REGULATORY"/>
    <property type="match status" value="1"/>
</dbReference>
<dbReference type="InterPro" id="IPR041522">
    <property type="entry name" value="CdaR_GGDEF"/>
</dbReference>
<proteinExistence type="predicted"/>
<dbReference type="PROSITE" id="PS01124">
    <property type="entry name" value="HTH_ARAC_FAMILY_2"/>
    <property type="match status" value="1"/>
</dbReference>
<evidence type="ECO:0000256" key="3">
    <source>
        <dbReference type="ARBA" id="ARBA00022490"/>
    </source>
</evidence>
<keyword evidence="6" id="KW-0805">Transcription regulation</keyword>
<sequence>MYNLIIVDDEKRVRKALKMSVDWEKYNIQVIAEAEDGDIALELIQKHPVDIIITDIYMARIDGLKLIKEAQKIIPHVKSIILSGYDDFDYVQKAIRNKAFDYLLKPIQFDKLSEILTKLTEKIKKEREQRKNYKVYQEQLEQFKPMIKERFLDYLLAKRLSFQKMKTENNYLDFNLNDNNFVVIAIEFKCKIKAIERLGIKDTLKNELLKEYKKEIIDSYPDKYIIILNYDQSKTSAAVNRELVQAAKRIIIYSMKIFNRKLTIGIGNLYQDPEQISSSYKEALEALEYQIFYGAGEVYLFKDFNPQKDKKLNYPFKIEEEIITALKIGDSSNINQKTKKFFLFHDNLDKKNPDFLKRSCLQLIYSLSKMAVEWNYHLEILELENKIQNCNNLNELENYIMKFIEQISESVSSRKKIEKENYIKSVCDYIDNNYYNDLSLDEIADHVYLSPNYLANIFKERMDKTILNYLTEIRIKKAKELLLNSQLKIYEISEKIGYKSSNYFSQVFKKHTGYSPVEYRQNNF</sequence>
<dbReference type="InterPro" id="IPR020449">
    <property type="entry name" value="Tscrpt_reg_AraC-type_HTH"/>
</dbReference>
<dbReference type="SMART" id="SM00342">
    <property type="entry name" value="HTH_ARAC"/>
    <property type="match status" value="1"/>
</dbReference>
<keyword evidence="5" id="KW-0902">Two-component regulatory system</keyword>
<name>A0A4R7Z898_9FIRM</name>
<evidence type="ECO:0000256" key="2">
    <source>
        <dbReference type="ARBA" id="ARBA00018672"/>
    </source>
</evidence>
<evidence type="ECO:0000256" key="4">
    <source>
        <dbReference type="ARBA" id="ARBA00022553"/>
    </source>
</evidence>
<dbReference type="PROSITE" id="PS00041">
    <property type="entry name" value="HTH_ARAC_FAMILY_1"/>
    <property type="match status" value="1"/>
</dbReference>
<dbReference type="InterPro" id="IPR051552">
    <property type="entry name" value="HptR"/>
</dbReference>